<dbReference type="PANTHER" id="PTHR30591:SF1">
    <property type="entry name" value="RECBCD ENZYME SUBUNIT RECC"/>
    <property type="match status" value="1"/>
</dbReference>
<dbReference type="GO" id="GO:0008854">
    <property type="term" value="F:exodeoxyribonuclease V activity"/>
    <property type="evidence" value="ECO:0007669"/>
    <property type="project" value="InterPro"/>
</dbReference>
<evidence type="ECO:0000259" key="11">
    <source>
        <dbReference type="Pfam" id="PF17946"/>
    </source>
</evidence>
<keyword evidence="9 10" id="KW-0234">DNA repair</keyword>
<evidence type="ECO:0000256" key="3">
    <source>
        <dbReference type="ARBA" id="ARBA00022763"/>
    </source>
</evidence>
<dbReference type="Pfam" id="PF17946">
    <property type="entry name" value="RecC_C"/>
    <property type="match status" value="1"/>
</dbReference>
<comment type="function">
    <text evidence="10">A helicase/nuclease that prepares dsDNA breaks (DSB) for recombinational DNA repair. Binds to DSBs and unwinds DNA via a highly rapid and processive ATP-dependent bidirectional helicase activity. Unwinds dsDNA until it encounters a Chi (crossover hotspot instigator) sequence from the 3' direction. Cuts ssDNA a few nucleotides 3' to the Chi site. The properties and activities of the enzyme are changed at Chi. The Chi-altered holoenzyme produces a long 3'-ssDNA overhang and facilitates RecA-binding to the ssDNA for homologous DNA recombination and repair. Holoenzyme degrades any linearized DNA that is unable to undergo homologous recombination. In the holoenzyme this subunit recognizes the wild-type Chi sequence, and when added to isolated RecB increases its ATP-dependent helicase processivity.</text>
</comment>
<proteinExistence type="inferred from homology"/>
<dbReference type="NCBIfam" id="TIGR01450">
    <property type="entry name" value="recC"/>
    <property type="match status" value="1"/>
</dbReference>
<dbReference type="OrthoDB" id="9762834at2"/>
<evidence type="ECO:0000256" key="6">
    <source>
        <dbReference type="ARBA" id="ARBA00022839"/>
    </source>
</evidence>
<organism evidence="12 13">
    <name type="scientific">Candidatus Pantoea edessiphila</name>
    <dbReference type="NCBI Taxonomy" id="2044610"/>
    <lineage>
        <taxon>Bacteria</taxon>
        <taxon>Pseudomonadati</taxon>
        <taxon>Pseudomonadota</taxon>
        <taxon>Gammaproteobacteria</taxon>
        <taxon>Enterobacterales</taxon>
        <taxon>Erwiniaceae</taxon>
        <taxon>Pantoea</taxon>
    </lineage>
</organism>
<reference evidence="12 13" key="1">
    <citation type="journal article" date="2018" name="Genome Biol. Evol.">
        <title>Cladogenesis and Genomic Streamlining in Extracellular Endosymbionts of Tropical Stink Bugs.</title>
        <authorList>
            <person name="Otero-Bravo A."/>
            <person name="Goffredi S."/>
            <person name="Sabree Z.L."/>
        </authorList>
    </citation>
    <scope>NUCLEOTIDE SEQUENCE [LARGE SCALE GENOMIC DNA]</scope>
    <source>
        <strain evidence="12 13">SoET</strain>
    </source>
</reference>
<evidence type="ECO:0000256" key="2">
    <source>
        <dbReference type="ARBA" id="ARBA00022741"/>
    </source>
</evidence>
<dbReference type="InterPro" id="IPR006697">
    <property type="entry name" value="RecC"/>
</dbReference>
<keyword evidence="1 10" id="KW-0540">Nuclease</keyword>
<dbReference type="GO" id="GO:0005524">
    <property type="term" value="F:ATP binding"/>
    <property type="evidence" value="ECO:0007669"/>
    <property type="project" value="UniProtKB-UniRule"/>
</dbReference>
<dbReference type="InterPro" id="IPR027417">
    <property type="entry name" value="P-loop_NTPase"/>
</dbReference>
<evidence type="ECO:0000256" key="9">
    <source>
        <dbReference type="ARBA" id="ARBA00023204"/>
    </source>
</evidence>
<feature type="domain" description="RecC C-terminal" evidence="11">
    <location>
        <begin position="830"/>
        <end position="1047"/>
    </location>
</feature>
<keyword evidence="7 10" id="KW-0067">ATP-binding</keyword>
<keyword evidence="5 10" id="KW-0347">Helicase</keyword>
<sequence>MLYIYHSNQLNILKKLLNTIINRKLSCDHFAAEYILVKDLDVARWLKTGISLQFNIAANIKCNIFEKFIWDIMYKISPEVIPKNFSNKNNIIFMILSRIPKILKTNDFHFLSNYLDNCRNKNNLFHFSEGMANIFEKYIIYRPDWLQTWANGKLIDNLGNEQLWQAAIWQDLISFYGIQLKKYSFQQNNFYSLFIKKLHQNSNIKEFLPPRLFVFGISSFSPYYIKILNEISCYIDIHLFISNPCRNYWGDIQEHIILPRKSKNHQQIIDQDLINISSNYWSEFFRNTYKQHINNPLLVSWGKLGCDNLFLLNQLESSNHDDIFVDINEDNLLHCIQSDILNLKNSSVIGLSYKDLECNNQKRCIYNIDRSISINVCHTIQREVEVLQNYLVELINSDSNLNVNDIIVMVADIDIYIPFIKSTFYDKSIKKFLPVTILDHSITKENPIVIVFLKLLSLDNNNYILEDILSLLDVKSLADHFFIEENQLILLQYLIDNNYTYEKLNEFKILLESNDIENNHRALYNTKEILLDHLSEYSKNILSSNIPINDLLSILLKNLEHMILKINSWSLIFKKSYLLKDWLPLCRQLIDDFFNINNKDESESIFFFIEYNWKKLIYNSKKFIFEKISIVLLKNIFINQLDQENNNKNFLPGKINFCELNYIRSLPFKVICLLGMNKDDYPRKPNLSELNLMYQQPRKGDSHLIDEDRYLFLDILISAKNKLYLSYIGRSVKDNTECYPSILVTELLEYIGQNFYLKGDENIKIDDSYKNVKKYLLQYHNRLSCTPNNFKANFKTSKIFVDEQLTVAQVTKLPQCSFVNALTTYKVDYLKINQLLYFWSHPVRAWFNKRLKVLFPLQQYSSKNISYHYEDLKLYRTKYNLLNALIEKNNDAIQNIYNHNKVFGYLPPGVFAELFWNDLKQQMQQIAIKVIDDLRENNTWEINLKLQDLTLIGSLKQVQSNGLIRWSPNILTIKDGLLLLLEHLIYCATGGNGNSKMIGMSKSYWYFHNIQKNKSIDFLNKYITGYLSGMTNPLLLFNKIGSTWLRYCYNKKTKKLITDKFSIAKAHNKLLIALNGEYNILSGENKDPYVQRLYRNLGDLEIKQIKKSAEIWYLPVLQAHQDMKW</sequence>
<gene>
    <name evidence="10 12" type="primary">recC</name>
    <name evidence="12" type="ORF">CRV11_02850</name>
</gene>
<evidence type="ECO:0000256" key="4">
    <source>
        <dbReference type="ARBA" id="ARBA00022801"/>
    </source>
</evidence>
<comment type="similarity">
    <text evidence="10">Belongs to the RecC family.</text>
</comment>
<evidence type="ECO:0000256" key="5">
    <source>
        <dbReference type="ARBA" id="ARBA00022806"/>
    </source>
</evidence>
<dbReference type="RefSeq" id="WP_136131850.1">
    <property type="nucleotide sequence ID" value="NZ_PDKS01000004.1"/>
</dbReference>
<evidence type="ECO:0000313" key="13">
    <source>
        <dbReference type="Proteomes" id="UP000296034"/>
    </source>
</evidence>
<dbReference type="AlphaFoldDB" id="A0A2P5SXK9"/>
<accession>A0A2P5SXK9</accession>
<evidence type="ECO:0000256" key="10">
    <source>
        <dbReference type="HAMAP-Rule" id="MF_01486"/>
    </source>
</evidence>
<dbReference type="InterPro" id="IPR041500">
    <property type="entry name" value="RecC_C"/>
</dbReference>
<keyword evidence="8 10" id="KW-0238">DNA-binding</keyword>
<dbReference type="PIRSF" id="PIRSF000980">
    <property type="entry name" value="RecC"/>
    <property type="match status" value="1"/>
</dbReference>
<dbReference type="EMBL" id="PDKS01000004">
    <property type="protein sequence ID" value="PPI87078.1"/>
    <property type="molecule type" value="Genomic_DNA"/>
</dbReference>
<comment type="subunit">
    <text evidence="10">Heterotrimer of RecB, RecC and RecD. All subunits contribute to DNA-binding.</text>
</comment>
<protein>
    <recommendedName>
        <fullName evidence="10">RecBCD enzyme subunit RecC</fullName>
    </recommendedName>
    <alternativeName>
        <fullName evidence="10">Exonuclease V subunit RecC</fullName>
        <shortName evidence="10">ExoV subunit RecC</shortName>
    </alternativeName>
    <alternativeName>
        <fullName evidence="10">Helicase/nuclease RecBCD subunit RecC</fullName>
    </alternativeName>
</protein>
<dbReference type="Pfam" id="PF04257">
    <property type="entry name" value="Exonuc_V_gamma"/>
    <property type="match status" value="1"/>
</dbReference>
<keyword evidence="2 10" id="KW-0547">Nucleotide-binding</keyword>
<evidence type="ECO:0000256" key="8">
    <source>
        <dbReference type="ARBA" id="ARBA00023125"/>
    </source>
</evidence>
<dbReference type="SUPFAM" id="SSF52980">
    <property type="entry name" value="Restriction endonuclease-like"/>
    <property type="match status" value="1"/>
</dbReference>
<dbReference type="SUPFAM" id="SSF52540">
    <property type="entry name" value="P-loop containing nucleoside triphosphate hydrolases"/>
    <property type="match status" value="2"/>
</dbReference>
<dbReference type="GO" id="GO:0000724">
    <property type="term" value="P:double-strand break repair via homologous recombination"/>
    <property type="evidence" value="ECO:0007669"/>
    <property type="project" value="UniProtKB-UniRule"/>
</dbReference>
<keyword evidence="6 10" id="KW-0269">Exonuclease</keyword>
<dbReference type="InterPro" id="IPR011335">
    <property type="entry name" value="Restrct_endonuc-II-like"/>
</dbReference>
<dbReference type="HAMAP" id="MF_01486">
    <property type="entry name" value="RecC"/>
    <property type="match status" value="1"/>
</dbReference>
<dbReference type="PANTHER" id="PTHR30591">
    <property type="entry name" value="RECBCD ENZYME SUBUNIT RECC"/>
    <property type="match status" value="1"/>
</dbReference>
<comment type="miscellaneous">
    <text evidence="10">In the RecBCD complex, RecB has a slow 3'-5' helicase, an exonuclease activity and loads RecA onto ssDNA, RecD has a fast 5'-3' helicase activity, while RecC stimulates the ATPase and processivity of the RecB helicase and contributes to recognition of the Chi site.</text>
</comment>
<dbReference type="Gene3D" id="1.10.10.160">
    <property type="match status" value="1"/>
</dbReference>
<dbReference type="Gene3D" id="1.10.10.990">
    <property type="match status" value="1"/>
</dbReference>
<dbReference type="Proteomes" id="UP000296034">
    <property type="component" value="Unassembled WGS sequence"/>
</dbReference>
<dbReference type="CDD" id="cd22353">
    <property type="entry name" value="RecC_C-like"/>
    <property type="match status" value="1"/>
</dbReference>
<dbReference type="Gene3D" id="3.40.50.300">
    <property type="entry name" value="P-loop containing nucleotide triphosphate hydrolases"/>
    <property type="match status" value="2"/>
</dbReference>
<dbReference type="Gene3D" id="3.40.50.10930">
    <property type="match status" value="1"/>
</dbReference>
<evidence type="ECO:0000256" key="7">
    <source>
        <dbReference type="ARBA" id="ARBA00022840"/>
    </source>
</evidence>
<dbReference type="GO" id="GO:0003678">
    <property type="term" value="F:DNA helicase activity"/>
    <property type="evidence" value="ECO:0007669"/>
    <property type="project" value="UniProtKB-UniRule"/>
</dbReference>
<dbReference type="InterPro" id="IPR013986">
    <property type="entry name" value="DExx_box_DNA_helicase_dom_sf"/>
</dbReference>
<comment type="caution">
    <text evidence="12">The sequence shown here is derived from an EMBL/GenBank/DDBJ whole genome shotgun (WGS) entry which is preliminary data.</text>
</comment>
<keyword evidence="3 10" id="KW-0227">DNA damage</keyword>
<dbReference type="GO" id="GO:0009338">
    <property type="term" value="C:exodeoxyribonuclease V complex"/>
    <property type="evidence" value="ECO:0007669"/>
    <property type="project" value="InterPro"/>
</dbReference>
<evidence type="ECO:0000256" key="1">
    <source>
        <dbReference type="ARBA" id="ARBA00022722"/>
    </source>
</evidence>
<evidence type="ECO:0000313" key="12">
    <source>
        <dbReference type="EMBL" id="PPI87078.1"/>
    </source>
</evidence>
<name>A0A2P5SXK9_9GAMM</name>
<keyword evidence="4 10" id="KW-0378">Hydrolase</keyword>
<dbReference type="GO" id="GO:0003677">
    <property type="term" value="F:DNA binding"/>
    <property type="evidence" value="ECO:0007669"/>
    <property type="project" value="UniProtKB-UniRule"/>
</dbReference>